<proteinExistence type="predicted"/>
<dbReference type="Gene3D" id="3.40.50.1000">
    <property type="entry name" value="HAD superfamily/HAD-like"/>
    <property type="match status" value="2"/>
</dbReference>
<dbReference type="AlphaFoldDB" id="A0A8J4H869"/>
<dbReference type="InterPro" id="IPR006356">
    <property type="entry name" value="HAD-SF_hydro_IIA_hyp3"/>
</dbReference>
<accession>A0A8J4H869</accession>
<dbReference type="SUPFAM" id="SSF56784">
    <property type="entry name" value="HAD-like"/>
    <property type="match status" value="1"/>
</dbReference>
<dbReference type="GO" id="GO:0005737">
    <property type="term" value="C:cytoplasm"/>
    <property type="evidence" value="ECO:0007669"/>
    <property type="project" value="TreeGrafter"/>
</dbReference>
<name>A0A8J4H869_9PROT</name>
<protein>
    <submittedName>
        <fullName evidence="1">TIGR01459 family HAD-type hydrolase</fullName>
    </submittedName>
</protein>
<dbReference type="Pfam" id="PF13344">
    <property type="entry name" value="Hydrolase_6"/>
    <property type="match status" value="1"/>
</dbReference>
<dbReference type="InterPro" id="IPR023214">
    <property type="entry name" value="HAD_sf"/>
</dbReference>
<dbReference type="GO" id="GO:0016791">
    <property type="term" value="F:phosphatase activity"/>
    <property type="evidence" value="ECO:0007669"/>
    <property type="project" value="TreeGrafter"/>
</dbReference>
<organism evidence="1">
    <name type="scientific">Acidicaldus sp</name>
    <dbReference type="NCBI Taxonomy" id="1872105"/>
    <lineage>
        <taxon>Bacteria</taxon>
        <taxon>Pseudomonadati</taxon>
        <taxon>Pseudomonadota</taxon>
        <taxon>Alphaproteobacteria</taxon>
        <taxon>Acetobacterales</taxon>
        <taxon>Acetobacteraceae</taxon>
        <taxon>Acidicaldus</taxon>
    </lineage>
</organism>
<gene>
    <name evidence="1" type="ORF">ENY07_00835</name>
</gene>
<dbReference type="PANTHER" id="PTHR19288:SF90">
    <property type="entry name" value="OS08G0542600 PROTEIN"/>
    <property type="match status" value="1"/>
</dbReference>
<dbReference type="PANTHER" id="PTHR19288">
    <property type="entry name" value="4-NITROPHENYLPHOSPHATASE-RELATED"/>
    <property type="match status" value="1"/>
</dbReference>
<dbReference type="InterPro" id="IPR006357">
    <property type="entry name" value="HAD-SF_hydro_IIA"/>
</dbReference>
<dbReference type="CDD" id="cd07525">
    <property type="entry name" value="HAD_like"/>
    <property type="match status" value="1"/>
</dbReference>
<dbReference type="EMBL" id="DTQM01000014">
    <property type="protein sequence ID" value="HGC41763.1"/>
    <property type="molecule type" value="Genomic_DNA"/>
</dbReference>
<reference evidence="1" key="1">
    <citation type="journal article" date="2020" name="mSystems">
        <title>Genome- and Community-Level Interaction Insights into Carbon Utilization and Element Cycling Functions of Hydrothermarchaeota in Hydrothermal Sediment.</title>
        <authorList>
            <person name="Zhou Z."/>
            <person name="Liu Y."/>
            <person name="Xu W."/>
            <person name="Pan J."/>
            <person name="Luo Z.H."/>
            <person name="Li M."/>
        </authorList>
    </citation>
    <scope>NUCLEOTIDE SEQUENCE</scope>
    <source>
        <strain evidence="1">SpSt-997</strain>
    </source>
</reference>
<dbReference type="NCBIfam" id="TIGR01459">
    <property type="entry name" value="HAD-SF-IIA-hyp4"/>
    <property type="match status" value="1"/>
</dbReference>
<evidence type="ECO:0000313" key="1">
    <source>
        <dbReference type="EMBL" id="HGC41763.1"/>
    </source>
</evidence>
<sequence>MEHLNGFAPLADRFAGFIIDLWGVLHDGVQPYPGAIACLRELRQRGKKSVLLSNAPRRAAVAQAAMREMGITDDLYDGILTSGEATYQLLATRAAPDFAALGRRLFHLGPERDRNIFAGLDYVPVTRPSEAEFVLNTGPDEITGLIDLRAYEALLEACRAADLPMICANPDLEVIREGIATICAGTLAQRYEALGGRVRWIGKPDPTIYQPVLAMLGLPPAQILAVGDALRTDIAGAAAAGLASCWVIGGIHNALLGHPAAIEAAARGEGLSPIAAIPAFQW</sequence>
<dbReference type="Pfam" id="PF13242">
    <property type="entry name" value="Hydrolase_like"/>
    <property type="match status" value="1"/>
</dbReference>
<comment type="caution">
    <text evidence="1">The sequence shown here is derived from an EMBL/GenBank/DDBJ whole genome shotgun (WGS) entry which is preliminary data.</text>
</comment>
<dbReference type="InterPro" id="IPR036412">
    <property type="entry name" value="HAD-like_sf"/>
</dbReference>
<keyword evidence="1" id="KW-0378">Hydrolase</keyword>